<reference evidence="1" key="1">
    <citation type="submission" date="2018-10" db="EMBL/GenBank/DDBJ databases">
        <title>Effector identification in a new, highly contiguous assembly of the strawberry crown rot pathogen Phytophthora cactorum.</title>
        <authorList>
            <person name="Armitage A.D."/>
            <person name="Nellist C.F."/>
            <person name="Bates H."/>
            <person name="Vickerstaff R.J."/>
            <person name="Harrison R.J."/>
        </authorList>
    </citation>
    <scope>NUCLEOTIDE SEQUENCE</scope>
    <source>
        <strain evidence="1">4040</strain>
    </source>
</reference>
<name>A0A8T1BDR5_9STRA</name>
<evidence type="ECO:0000313" key="2">
    <source>
        <dbReference type="Proteomes" id="UP000736787"/>
    </source>
</evidence>
<dbReference type="VEuPathDB" id="FungiDB:PC110_g21290"/>
<dbReference type="EMBL" id="RCMK01001270">
    <property type="protein sequence ID" value="KAG2898113.1"/>
    <property type="molecule type" value="Genomic_DNA"/>
</dbReference>
<dbReference type="AlphaFoldDB" id="A0A8T1BDR5"/>
<accession>A0A8T1BDR5</accession>
<organism evidence="1 2">
    <name type="scientific">Phytophthora cactorum</name>
    <dbReference type="NCBI Taxonomy" id="29920"/>
    <lineage>
        <taxon>Eukaryota</taxon>
        <taxon>Sar</taxon>
        <taxon>Stramenopiles</taxon>
        <taxon>Oomycota</taxon>
        <taxon>Peronosporomycetes</taxon>
        <taxon>Peronosporales</taxon>
        <taxon>Peronosporaceae</taxon>
        <taxon>Phytophthora</taxon>
    </lineage>
</organism>
<dbReference type="Proteomes" id="UP000736787">
    <property type="component" value="Unassembled WGS sequence"/>
</dbReference>
<proteinExistence type="predicted"/>
<comment type="caution">
    <text evidence="1">The sequence shown here is derived from an EMBL/GenBank/DDBJ whole genome shotgun (WGS) entry which is preliminary data.</text>
</comment>
<sequence>MLERGGDQVVKDEPEEYEKELEERLFPLDDNEVMLRVQRNAEEQEKPTLAEMSAVLGISEEVLERTRDVSSGALGTPEYWLNWDADTLKTSTEAKRAHRNFREIEGSDVRSQPAVSSVLASEGERVSFEGSTEDAVECDFVRNVCIGLDGTAVSNSSALRKCRVYELLKQGRNAQESRLPEDPEGPERVNAEGIPLLLDKVEEGSLNKESLRDYLVDVGGTLSEAFLNRAMSWARCYHGNEAAIIRDKLRAREREAPDKVGRVVATGAKNLREKVTFDLPMETLDNGELKIANEAPIVYSVNARRARSHGDDLDCAK</sequence>
<gene>
    <name evidence="1" type="ORF">PC117_g22641</name>
</gene>
<protein>
    <submittedName>
        <fullName evidence="1">Uncharacterized protein</fullName>
    </submittedName>
</protein>
<evidence type="ECO:0000313" key="1">
    <source>
        <dbReference type="EMBL" id="KAG2898113.1"/>
    </source>
</evidence>